<gene>
    <name evidence="10" type="primary">TREA</name>
    <name evidence="10" type="ORF">FJT64_010874</name>
</gene>
<dbReference type="Pfam" id="PF01204">
    <property type="entry name" value="Trehalase"/>
    <property type="match status" value="1"/>
</dbReference>
<evidence type="ECO:0000313" key="10">
    <source>
        <dbReference type="EMBL" id="KAF0290962.1"/>
    </source>
</evidence>
<keyword evidence="11" id="KW-1185">Reference proteome</keyword>
<dbReference type="OrthoDB" id="3542292at2759"/>
<evidence type="ECO:0000256" key="9">
    <source>
        <dbReference type="SAM" id="Phobius"/>
    </source>
</evidence>
<dbReference type="PANTHER" id="PTHR23403:SF1">
    <property type="entry name" value="TREHALASE"/>
    <property type="match status" value="1"/>
</dbReference>
<evidence type="ECO:0000256" key="5">
    <source>
        <dbReference type="ARBA" id="ARBA00022801"/>
    </source>
</evidence>
<dbReference type="SUPFAM" id="SSF48208">
    <property type="entry name" value="Six-hairpin glycosidases"/>
    <property type="match status" value="1"/>
</dbReference>
<dbReference type="GO" id="GO:0005993">
    <property type="term" value="P:trehalose catabolic process"/>
    <property type="evidence" value="ECO:0007669"/>
    <property type="project" value="TreeGrafter"/>
</dbReference>
<dbReference type="GO" id="GO:0004555">
    <property type="term" value="F:alpha,alpha-trehalase activity"/>
    <property type="evidence" value="ECO:0007669"/>
    <property type="project" value="UniProtKB-EC"/>
</dbReference>
<dbReference type="PANTHER" id="PTHR23403">
    <property type="entry name" value="TREHALASE"/>
    <property type="match status" value="1"/>
</dbReference>
<dbReference type="InterPro" id="IPR001661">
    <property type="entry name" value="Glyco_hydro_37"/>
</dbReference>
<keyword evidence="6 7" id="KW-0326">Glycosidase</keyword>
<keyword evidence="9" id="KW-1133">Transmembrane helix</keyword>
<dbReference type="Proteomes" id="UP000440578">
    <property type="component" value="Unassembled WGS sequence"/>
</dbReference>
<comment type="caution">
    <text evidence="10">The sequence shown here is derived from an EMBL/GenBank/DDBJ whole genome shotgun (WGS) entry which is preliminary data.</text>
</comment>
<dbReference type="InterPro" id="IPR018232">
    <property type="entry name" value="Glyco_hydro_37_CS"/>
</dbReference>
<dbReference type="EMBL" id="VIIS01001918">
    <property type="protein sequence ID" value="KAF0290962.1"/>
    <property type="molecule type" value="Genomic_DNA"/>
</dbReference>
<evidence type="ECO:0000256" key="3">
    <source>
        <dbReference type="ARBA" id="ARBA00012757"/>
    </source>
</evidence>
<dbReference type="SMR" id="A0A6A4VKD3"/>
<evidence type="ECO:0000256" key="4">
    <source>
        <dbReference type="ARBA" id="ARBA00019905"/>
    </source>
</evidence>
<keyword evidence="8" id="KW-0175">Coiled coil</keyword>
<dbReference type="PROSITE" id="PS00928">
    <property type="entry name" value="TREHALASE_2"/>
    <property type="match status" value="1"/>
</dbReference>
<evidence type="ECO:0000256" key="2">
    <source>
        <dbReference type="ARBA" id="ARBA00005615"/>
    </source>
</evidence>
<dbReference type="PRINTS" id="PR00744">
    <property type="entry name" value="GLHYDRLASE37"/>
</dbReference>
<keyword evidence="9" id="KW-0472">Membrane</keyword>
<keyword evidence="5 7" id="KW-0378">Hydrolase</keyword>
<evidence type="ECO:0000313" key="11">
    <source>
        <dbReference type="Proteomes" id="UP000440578"/>
    </source>
</evidence>
<name>A0A6A4VKD3_AMPAM</name>
<protein>
    <recommendedName>
        <fullName evidence="4 7">Trehalase</fullName>
        <ecNumber evidence="3 7">3.2.1.28</ecNumber>
    </recommendedName>
    <alternativeName>
        <fullName evidence="7">Alpha-trehalose glucohydrolase</fullName>
    </alternativeName>
</protein>
<evidence type="ECO:0000256" key="6">
    <source>
        <dbReference type="ARBA" id="ARBA00023295"/>
    </source>
</evidence>
<feature type="coiled-coil region" evidence="8">
    <location>
        <begin position="225"/>
        <end position="252"/>
    </location>
</feature>
<evidence type="ECO:0000256" key="8">
    <source>
        <dbReference type="SAM" id="Coils"/>
    </source>
</evidence>
<dbReference type="AlphaFoldDB" id="A0A6A4VKD3"/>
<dbReference type="InterPro" id="IPR012341">
    <property type="entry name" value="6hp_glycosidase-like_sf"/>
</dbReference>
<dbReference type="Gene3D" id="1.50.10.10">
    <property type="match status" value="1"/>
</dbReference>
<comment type="similarity">
    <text evidence="2 7">Belongs to the glycosyl hydrolase 37 family.</text>
</comment>
<sequence>MTAARRGWAAPACLAVCVRRRDIYCQGSLLHTVQMARLHKDSKHFVDMSMRYDPAEVKSNFDAMMRRTNQQPSQDDVRAFLNDNFEEPDSEFIQWHPSDWTENPKFLSRIADAGLRSWISELHGFWKQLGREVTGEVYLHPERYSLIFVPNPVVVPGGRFREFYYWDSYWVLKGLLLSEMHQTVRGMIENFLVMVERFGFVPNGGRVYFERRSQPPFLIPMVKLYLDATNDMDFLRTNMELLEREYQFWQANRTVDVQKDGRVYKMYRYNVEIGLPRPESYREDFDLAHDSFATENSRQMLYAQLKSGAESGWDFSTRWFIPSSDQQGSASLKDLKTRNFVPVDLNSLLYLNARLLSEFHTQLGNSAAAANYREQAETLRNNIQNVLWDQEAGSWFDYDTKNGRLNKKFYPSNIFPVWVNASTPQQNDKFLQYLEKVNVTNFLSGVPTSLENSGQQWDFPNAWPPLQHVLVESLNQMGSEEAKQLAYELVQKWIDTNYLSYMEAKPHAMFEKYDVTRMGLPGGGGEYDVQLGFGWSNGVAMTFADQYGDRLRAPSAAARAPPLWTMAVLLPVAALAAVSALLW</sequence>
<dbReference type="InterPro" id="IPR008928">
    <property type="entry name" value="6-hairpin_glycosidase_sf"/>
</dbReference>
<dbReference type="PROSITE" id="PS00927">
    <property type="entry name" value="TREHALASE_1"/>
    <property type="match status" value="1"/>
</dbReference>
<evidence type="ECO:0000256" key="1">
    <source>
        <dbReference type="ARBA" id="ARBA00001576"/>
    </source>
</evidence>
<organism evidence="10 11">
    <name type="scientific">Amphibalanus amphitrite</name>
    <name type="common">Striped barnacle</name>
    <name type="synonym">Balanus amphitrite</name>
    <dbReference type="NCBI Taxonomy" id="1232801"/>
    <lineage>
        <taxon>Eukaryota</taxon>
        <taxon>Metazoa</taxon>
        <taxon>Ecdysozoa</taxon>
        <taxon>Arthropoda</taxon>
        <taxon>Crustacea</taxon>
        <taxon>Multicrustacea</taxon>
        <taxon>Cirripedia</taxon>
        <taxon>Thoracica</taxon>
        <taxon>Thoracicalcarea</taxon>
        <taxon>Balanomorpha</taxon>
        <taxon>Balanoidea</taxon>
        <taxon>Balanidae</taxon>
        <taxon>Amphibalaninae</taxon>
        <taxon>Amphibalanus</taxon>
    </lineage>
</organism>
<accession>A0A6A4VKD3</accession>
<comment type="catalytic activity">
    <reaction evidence="1 7">
        <text>alpha,alpha-trehalose + H2O = alpha-D-glucose + beta-D-glucose</text>
        <dbReference type="Rhea" id="RHEA:32675"/>
        <dbReference type="ChEBI" id="CHEBI:15377"/>
        <dbReference type="ChEBI" id="CHEBI:15903"/>
        <dbReference type="ChEBI" id="CHEBI:16551"/>
        <dbReference type="ChEBI" id="CHEBI:17925"/>
        <dbReference type="EC" id="3.2.1.28"/>
    </reaction>
</comment>
<proteinExistence type="inferred from homology"/>
<keyword evidence="9" id="KW-0812">Transmembrane</keyword>
<reference evidence="10 11" key="1">
    <citation type="submission" date="2019-07" db="EMBL/GenBank/DDBJ databases">
        <title>Draft genome assembly of a fouling barnacle, Amphibalanus amphitrite (Darwin, 1854): The first reference genome for Thecostraca.</title>
        <authorList>
            <person name="Kim W."/>
        </authorList>
    </citation>
    <scope>NUCLEOTIDE SEQUENCE [LARGE SCALE GENOMIC DNA]</scope>
    <source>
        <strain evidence="10">SNU_AA5</strain>
        <tissue evidence="10">Soma without cirri and trophi</tissue>
    </source>
</reference>
<evidence type="ECO:0000256" key="7">
    <source>
        <dbReference type="RuleBase" id="RU361180"/>
    </source>
</evidence>
<feature type="transmembrane region" description="Helical" evidence="9">
    <location>
        <begin position="563"/>
        <end position="582"/>
    </location>
</feature>
<dbReference type="EC" id="3.2.1.28" evidence="3 7"/>